<dbReference type="InterPro" id="IPR029070">
    <property type="entry name" value="Chitinase_insertion_sf"/>
</dbReference>
<name>A0A2V3PJP0_9BACT</name>
<feature type="domain" description="GH18" evidence="8">
    <location>
        <begin position="34"/>
        <end position="344"/>
    </location>
</feature>
<dbReference type="PROSITE" id="PS51910">
    <property type="entry name" value="GH18_2"/>
    <property type="match status" value="1"/>
</dbReference>
<comment type="caution">
    <text evidence="9">The sequence shown here is derived from an EMBL/GenBank/DDBJ whole genome shotgun (WGS) entry which is preliminary data.</text>
</comment>
<gene>
    <name evidence="9" type="ORF">CLV62_14518</name>
</gene>
<dbReference type="PANTHER" id="PTHR11177">
    <property type="entry name" value="CHITINASE"/>
    <property type="match status" value="1"/>
</dbReference>
<evidence type="ECO:0000256" key="1">
    <source>
        <dbReference type="ARBA" id="ARBA00000822"/>
    </source>
</evidence>
<keyword evidence="5 6" id="KW-0326">Glycosidase</keyword>
<dbReference type="EMBL" id="QICL01000045">
    <property type="protein sequence ID" value="PXV58495.1"/>
    <property type="molecule type" value="Genomic_DNA"/>
</dbReference>
<evidence type="ECO:0000256" key="3">
    <source>
        <dbReference type="ARBA" id="ARBA00022801"/>
    </source>
</evidence>
<dbReference type="Proteomes" id="UP000247973">
    <property type="component" value="Unassembled WGS sequence"/>
</dbReference>
<evidence type="ECO:0000256" key="7">
    <source>
        <dbReference type="RuleBase" id="RU004453"/>
    </source>
</evidence>
<comment type="similarity">
    <text evidence="7">Belongs to the glycosyl hydrolase 18 family.</text>
</comment>
<evidence type="ECO:0000256" key="6">
    <source>
        <dbReference type="RuleBase" id="RU000489"/>
    </source>
</evidence>
<keyword evidence="4" id="KW-0119">Carbohydrate metabolism</keyword>
<evidence type="ECO:0000256" key="2">
    <source>
        <dbReference type="ARBA" id="ARBA00012729"/>
    </source>
</evidence>
<dbReference type="InterPro" id="IPR011583">
    <property type="entry name" value="Chitinase_II/V-like_cat"/>
</dbReference>
<dbReference type="Gene3D" id="3.10.50.10">
    <property type="match status" value="1"/>
</dbReference>
<keyword evidence="4" id="KW-0146">Chitin degradation</keyword>
<dbReference type="EC" id="3.2.1.14" evidence="2"/>
<organism evidence="9 10">
    <name type="scientific">Dysgonomonas alginatilytica</name>
    <dbReference type="NCBI Taxonomy" id="1605892"/>
    <lineage>
        <taxon>Bacteria</taxon>
        <taxon>Pseudomonadati</taxon>
        <taxon>Bacteroidota</taxon>
        <taxon>Bacteroidia</taxon>
        <taxon>Bacteroidales</taxon>
        <taxon>Dysgonomonadaceae</taxon>
        <taxon>Dysgonomonas</taxon>
    </lineage>
</organism>
<dbReference type="GO" id="GO:0006032">
    <property type="term" value="P:chitin catabolic process"/>
    <property type="evidence" value="ECO:0007669"/>
    <property type="project" value="UniProtKB-KW"/>
</dbReference>
<keyword evidence="10" id="KW-1185">Reference proteome</keyword>
<dbReference type="OrthoDB" id="9775889at2"/>
<protein>
    <recommendedName>
        <fullName evidence="2">chitinase</fullName>
        <ecNumber evidence="2">3.2.1.14</ecNumber>
    </recommendedName>
</protein>
<comment type="catalytic activity">
    <reaction evidence="1">
        <text>Random endo-hydrolysis of N-acetyl-beta-D-glucosaminide (1-&gt;4)-beta-linkages in chitin and chitodextrins.</text>
        <dbReference type="EC" id="3.2.1.14"/>
    </reaction>
</comment>
<dbReference type="InterPro" id="IPR017853">
    <property type="entry name" value="GH"/>
</dbReference>
<dbReference type="SUPFAM" id="SSF51445">
    <property type="entry name" value="(Trans)glycosidases"/>
    <property type="match status" value="1"/>
</dbReference>
<dbReference type="AlphaFoldDB" id="A0A2V3PJP0"/>
<dbReference type="PROSITE" id="PS01095">
    <property type="entry name" value="GH18_1"/>
    <property type="match status" value="1"/>
</dbReference>
<dbReference type="GO" id="GO:0008061">
    <property type="term" value="F:chitin binding"/>
    <property type="evidence" value="ECO:0007669"/>
    <property type="project" value="InterPro"/>
</dbReference>
<evidence type="ECO:0000256" key="4">
    <source>
        <dbReference type="ARBA" id="ARBA00023024"/>
    </source>
</evidence>
<keyword evidence="4" id="KW-0624">Polysaccharide degradation</keyword>
<dbReference type="PANTHER" id="PTHR11177:SF317">
    <property type="entry name" value="CHITINASE 12-RELATED"/>
    <property type="match status" value="1"/>
</dbReference>
<evidence type="ECO:0000313" key="9">
    <source>
        <dbReference type="EMBL" id="PXV58495.1"/>
    </source>
</evidence>
<evidence type="ECO:0000259" key="8">
    <source>
        <dbReference type="PROSITE" id="PS51910"/>
    </source>
</evidence>
<dbReference type="Pfam" id="PF00704">
    <property type="entry name" value="Glyco_hydro_18"/>
    <property type="match status" value="1"/>
</dbReference>
<keyword evidence="3 6" id="KW-0378">Hydrolase</keyword>
<dbReference type="InterPro" id="IPR001579">
    <property type="entry name" value="Glyco_hydro_18_chit_AS"/>
</dbReference>
<dbReference type="Gene3D" id="3.20.20.80">
    <property type="entry name" value="Glycosidases"/>
    <property type="match status" value="2"/>
</dbReference>
<dbReference type="InterPro" id="IPR050314">
    <property type="entry name" value="Glycosyl_Hydrlase_18"/>
</dbReference>
<evidence type="ECO:0000256" key="5">
    <source>
        <dbReference type="ARBA" id="ARBA00023295"/>
    </source>
</evidence>
<dbReference type="SMART" id="SM00636">
    <property type="entry name" value="Glyco_18"/>
    <property type="match status" value="1"/>
</dbReference>
<dbReference type="GO" id="GO:0005975">
    <property type="term" value="P:carbohydrate metabolic process"/>
    <property type="evidence" value="ECO:0007669"/>
    <property type="project" value="InterPro"/>
</dbReference>
<dbReference type="InterPro" id="IPR001223">
    <property type="entry name" value="Glyco_hydro18_cat"/>
</dbReference>
<sequence>MKNIKTLYIAILLCFLFSNNFIFGQYSNPLGKTPIILAYVTSSENAPLPDPSIVTHINYAFGSVSESFDGIIIQNENRLREISDLKKSNSSLKVLLSIGGWTSGRFSEMATDTKLRELFAQDCKRVVDQFNLDGIDLDWEYPTSSMSGISSSPEDTENFTLLMRDIRSNIGSDKLLTLASASNAKYIDFRAIDKYIDFVNIMTYDMGRPPYHNSPLYQSEYVRKLSAHESVDAHIEAGVPINKLTLGVPFYGHGIKKFNDFVDYKDLVNLKYEYTEKWDSKAQVPYLVDEAGDFVCSFDNPKSLEIKCKYLLDRGMLGVMYWEYNCDDADGTLRKAVYKAMTNQ</sequence>
<evidence type="ECO:0000313" key="10">
    <source>
        <dbReference type="Proteomes" id="UP000247973"/>
    </source>
</evidence>
<dbReference type="GO" id="GO:0008843">
    <property type="term" value="F:endochitinase activity"/>
    <property type="evidence" value="ECO:0007669"/>
    <property type="project" value="UniProtKB-EC"/>
</dbReference>
<proteinExistence type="inferred from homology"/>
<reference evidence="9 10" key="1">
    <citation type="submission" date="2018-03" db="EMBL/GenBank/DDBJ databases">
        <title>Genomic Encyclopedia of Archaeal and Bacterial Type Strains, Phase II (KMG-II): from individual species to whole genera.</title>
        <authorList>
            <person name="Goeker M."/>
        </authorList>
    </citation>
    <scope>NUCLEOTIDE SEQUENCE [LARGE SCALE GENOMIC DNA]</scope>
    <source>
        <strain evidence="9 10">DSM 100214</strain>
    </source>
</reference>
<accession>A0A2V3PJP0</accession>